<name>A0AAN6N243_9PEZI</name>
<accession>A0AAN6N243</accession>
<evidence type="ECO:0000313" key="2">
    <source>
        <dbReference type="Proteomes" id="UP001303473"/>
    </source>
</evidence>
<evidence type="ECO:0000313" key="1">
    <source>
        <dbReference type="EMBL" id="KAK3936042.1"/>
    </source>
</evidence>
<dbReference type="Proteomes" id="UP001303473">
    <property type="component" value="Unassembled WGS sequence"/>
</dbReference>
<dbReference type="Gene3D" id="3.30.710.10">
    <property type="entry name" value="Potassium Channel Kv1.1, Chain A"/>
    <property type="match status" value="1"/>
</dbReference>
<organism evidence="1 2">
    <name type="scientific">Diplogelasinospora grovesii</name>
    <dbReference type="NCBI Taxonomy" id="303347"/>
    <lineage>
        <taxon>Eukaryota</taxon>
        <taxon>Fungi</taxon>
        <taxon>Dikarya</taxon>
        <taxon>Ascomycota</taxon>
        <taxon>Pezizomycotina</taxon>
        <taxon>Sordariomycetes</taxon>
        <taxon>Sordariomycetidae</taxon>
        <taxon>Sordariales</taxon>
        <taxon>Diplogelasinosporaceae</taxon>
        <taxon>Diplogelasinospora</taxon>
    </lineage>
</organism>
<keyword evidence="2" id="KW-1185">Reference proteome</keyword>
<protein>
    <recommendedName>
        <fullName evidence="3">BTB domain-containing protein</fullName>
    </recommendedName>
</protein>
<proteinExistence type="predicted"/>
<dbReference type="EMBL" id="MU853896">
    <property type="protein sequence ID" value="KAK3936042.1"/>
    <property type="molecule type" value="Genomic_DNA"/>
</dbReference>
<gene>
    <name evidence="1" type="ORF">QBC46DRAFT_270445</name>
</gene>
<reference evidence="2" key="1">
    <citation type="journal article" date="2023" name="Mol. Phylogenet. Evol.">
        <title>Genome-scale phylogeny and comparative genomics of the fungal order Sordariales.</title>
        <authorList>
            <person name="Hensen N."/>
            <person name="Bonometti L."/>
            <person name="Westerberg I."/>
            <person name="Brannstrom I.O."/>
            <person name="Guillou S."/>
            <person name="Cros-Aarteil S."/>
            <person name="Calhoun S."/>
            <person name="Haridas S."/>
            <person name="Kuo A."/>
            <person name="Mondo S."/>
            <person name="Pangilinan J."/>
            <person name="Riley R."/>
            <person name="LaButti K."/>
            <person name="Andreopoulos B."/>
            <person name="Lipzen A."/>
            <person name="Chen C."/>
            <person name="Yan M."/>
            <person name="Daum C."/>
            <person name="Ng V."/>
            <person name="Clum A."/>
            <person name="Steindorff A."/>
            <person name="Ohm R.A."/>
            <person name="Martin F."/>
            <person name="Silar P."/>
            <person name="Natvig D.O."/>
            <person name="Lalanne C."/>
            <person name="Gautier V."/>
            <person name="Ament-Velasquez S.L."/>
            <person name="Kruys A."/>
            <person name="Hutchinson M.I."/>
            <person name="Powell A.J."/>
            <person name="Barry K."/>
            <person name="Miller A.N."/>
            <person name="Grigoriev I.V."/>
            <person name="Debuchy R."/>
            <person name="Gladieux P."/>
            <person name="Hiltunen Thoren M."/>
            <person name="Johannesson H."/>
        </authorList>
    </citation>
    <scope>NUCLEOTIDE SEQUENCE [LARGE SCALE GENOMIC DNA]</scope>
    <source>
        <strain evidence="2">CBS 340.73</strain>
    </source>
</reference>
<comment type="caution">
    <text evidence="1">The sequence shown here is derived from an EMBL/GenBank/DDBJ whole genome shotgun (WGS) entry which is preliminary data.</text>
</comment>
<dbReference type="InterPro" id="IPR011333">
    <property type="entry name" value="SKP1/BTB/POZ_sf"/>
</dbReference>
<dbReference type="CDD" id="cd18186">
    <property type="entry name" value="BTB_POZ_ZBTB_KLHL-like"/>
    <property type="match status" value="1"/>
</dbReference>
<evidence type="ECO:0008006" key="3">
    <source>
        <dbReference type="Google" id="ProtNLM"/>
    </source>
</evidence>
<dbReference type="AlphaFoldDB" id="A0AAN6N243"/>
<sequence length="254" mass="28825">MKEGKTGIVNLHDHPEDDVDTLLRFIYSGSLDMTKFNLKSGSFVVYSNLYNLGEQFQVEALCDDALTLLGQYADQKLEEICSYDRATSGRHGVENNTVDLSYVEEDLFRAIWAAYGSVQHSTRLQSLLASFVWAGRDRLLPGFAEGFMNLADRVPQFGTDIFKLMLGNNTSQWIPSAEAVRDACTGFDHTRKTQHPDRCEWCDEVFDEVKNKKAMYNPFKAVTRPVAWCEPCVDAKKSVLWRVEGEDVEEEKSP</sequence>